<dbReference type="InterPro" id="IPR025943">
    <property type="entry name" value="Sigma_54_int_dom_ATP-bd_2"/>
</dbReference>
<dbReference type="Gene3D" id="1.10.1790.10">
    <property type="entry name" value="PRD domain"/>
    <property type="match status" value="2"/>
</dbReference>
<feature type="domain" description="PTS EIIA type-4" evidence="5">
    <location>
        <begin position="572"/>
        <end position="708"/>
    </location>
</feature>
<dbReference type="PANTHER" id="PTHR32071">
    <property type="entry name" value="TRANSCRIPTIONAL REGULATORY PROTEIN"/>
    <property type="match status" value="1"/>
</dbReference>
<evidence type="ECO:0000259" key="4">
    <source>
        <dbReference type="PROSITE" id="PS50045"/>
    </source>
</evidence>
<protein>
    <submittedName>
        <fullName evidence="7">Sigma 54-interacting transcriptional regulator</fullName>
    </submittedName>
</protein>
<dbReference type="InterPro" id="IPR002078">
    <property type="entry name" value="Sigma_54_int"/>
</dbReference>
<dbReference type="InterPro" id="IPR004701">
    <property type="entry name" value="PTS_EIIA_man-typ"/>
</dbReference>
<proteinExistence type="predicted"/>
<dbReference type="InterPro" id="IPR036662">
    <property type="entry name" value="PTS_EIIA_man-typ_sf"/>
</dbReference>
<evidence type="ECO:0000259" key="6">
    <source>
        <dbReference type="PROSITE" id="PS51372"/>
    </source>
</evidence>
<dbReference type="PROSITE" id="PS50045">
    <property type="entry name" value="SIGMA54_INTERACT_4"/>
    <property type="match status" value="1"/>
</dbReference>
<accession>A0ABW5TFS6</accession>
<dbReference type="InterPro" id="IPR011608">
    <property type="entry name" value="PRD"/>
</dbReference>
<dbReference type="CDD" id="cd00009">
    <property type="entry name" value="AAA"/>
    <property type="match status" value="1"/>
</dbReference>
<sequence>MKRLEKVYQQLVNNWENVSEKMIFEVQGSSATELAETLGITRANASLELNNLVRQKRAIKIKRYPVRYLPKSVLEGLTDYRLRLSTYEVTTIQEVLVGDQHTTPLVVRNPFELMIGHNGSLKKAVSQAKAAVHYPPNGLHMLVLGPTGSGKTFFANKVYQYAMFEKLLTPDAPFESFNCADYYHNPQLLLAQLFGYVEGAYTGANMDKAGLVEKADGGILLLDEIHRLTPEGQEMLFYFIDHGRFNRLGETGFSRKANVLIICATTEDPNSSLLETFLRRIPMTIQIPSLNERSVKEKIELAKFLFEKEAKRVKRTFLVDIDVMDALIHLVAYGNVGQMQSQIQLICAQAFLHRLHEANEITIGIHDMPEELMGTWRSSSQTIQRSKELEELLDITTRIDPVERSEQDDDETNGLNIYEIIEEKVKILEGEGIGEDQIHQYILTDLHLHVRNFVNNQQINYNLLKFMDPKISNLTIELKKIAEEALQSRFDRKFLYYIGMHLDAYFRREKEEKRLSQMDIREVKMEHQREYYVARLFKYKIEEVLAIQFPEIEVIYLTMLLVSIESLEEKERVNILVIAHGNATATSMVQVATELLGSAPIYALDMPLTVTPDEMKQKILAQLREMDGASGILLLVDMGSLAMMEEALIKESGKKIKTIPNVTTAMVLDAVRKINYMDLGLVGIYSSIVKDFLSSVQLQMQQGGRAKVILAICTTGSGTAAKIEKMVAEIIEQGADETIRTITLSSIGLQEQLPAVMDQYHILATVGTTNPKIDAPHITLEELIEGTGEKTLRKIVGGPALKKQRSKRKNVVVKDLCQDTLNMYLVYLNPYLLSDMLLDWTKELQLKMQKQFSNTLLLKLVVHTAFAFERVVKQNPLSYHDVASSEVQKLVQIVTETLAPLEKQLLLELTDDEKFYIAEVIAAD</sequence>
<feature type="domain" description="PRD" evidence="6">
    <location>
        <begin position="828"/>
        <end position="924"/>
    </location>
</feature>
<evidence type="ECO:0000256" key="1">
    <source>
        <dbReference type="ARBA" id="ARBA00022679"/>
    </source>
</evidence>
<evidence type="ECO:0000259" key="5">
    <source>
        <dbReference type="PROSITE" id="PS51096"/>
    </source>
</evidence>
<keyword evidence="1" id="KW-0808">Transferase</keyword>
<dbReference type="Pfam" id="PF00158">
    <property type="entry name" value="Sigma54_activat"/>
    <property type="match status" value="1"/>
</dbReference>
<dbReference type="InterPro" id="IPR027417">
    <property type="entry name" value="P-loop_NTPase"/>
</dbReference>
<dbReference type="PROSITE" id="PS51372">
    <property type="entry name" value="PRD_2"/>
    <property type="match status" value="2"/>
</dbReference>
<keyword evidence="8" id="KW-1185">Reference proteome</keyword>
<dbReference type="Gene3D" id="3.40.50.300">
    <property type="entry name" value="P-loop containing nucleotide triphosphate hydrolases"/>
    <property type="match status" value="1"/>
</dbReference>
<dbReference type="Pfam" id="PF00874">
    <property type="entry name" value="PRD"/>
    <property type="match status" value="2"/>
</dbReference>
<reference evidence="8" key="1">
    <citation type="journal article" date="2019" name="Int. J. Syst. Evol. Microbiol.">
        <title>The Global Catalogue of Microorganisms (GCM) 10K type strain sequencing project: providing services to taxonomists for standard genome sequencing and annotation.</title>
        <authorList>
            <consortium name="The Broad Institute Genomics Platform"/>
            <consortium name="The Broad Institute Genome Sequencing Center for Infectious Disease"/>
            <person name="Wu L."/>
            <person name="Ma J."/>
        </authorList>
    </citation>
    <scope>NUCLEOTIDE SEQUENCE [LARGE SCALE GENOMIC DNA]</scope>
    <source>
        <strain evidence="8">TISTR 932</strain>
    </source>
</reference>
<comment type="caution">
    <text evidence="7">The sequence shown here is derived from an EMBL/GenBank/DDBJ whole genome shotgun (WGS) entry which is preliminary data.</text>
</comment>
<name>A0ABW5TFS6_9ENTE</name>
<gene>
    <name evidence="7" type="ORF">ACFSR0_00195</name>
</gene>
<organism evidence="7 8">
    <name type="scientific">Enterococcus camelliae</name>
    <dbReference type="NCBI Taxonomy" id="453959"/>
    <lineage>
        <taxon>Bacteria</taxon>
        <taxon>Bacillati</taxon>
        <taxon>Bacillota</taxon>
        <taxon>Bacilli</taxon>
        <taxon>Lactobacillales</taxon>
        <taxon>Enterococcaceae</taxon>
        <taxon>Enterococcus</taxon>
    </lineage>
</organism>
<dbReference type="Gene3D" id="3.40.50.510">
    <property type="entry name" value="Phosphotransferase system, mannose-type IIA component"/>
    <property type="match status" value="1"/>
</dbReference>
<dbReference type="SUPFAM" id="SSF52540">
    <property type="entry name" value="P-loop containing nucleoside triphosphate hydrolases"/>
    <property type="match status" value="1"/>
</dbReference>
<feature type="domain" description="Sigma-54 factor interaction" evidence="4">
    <location>
        <begin position="114"/>
        <end position="348"/>
    </location>
</feature>
<evidence type="ECO:0000256" key="3">
    <source>
        <dbReference type="ARBA" id="ARBA00022840"/>
    </source>
</evidence>
<dbReference type="SMART" id="SM00382">
    <property type="entry name" value="AAA"/>
    <property type="match status" value="1"/>
</dbReference>
<dbReference type="PROSITE" id="PS00676">
    <property type="entry name" value="SIGMA54_INTERACT_2"/>
    <property type="match status" value="1"/>
</dbReference>
<dbReference type="Pfam" id="PF03610">
    <property type="entry name" value="EIIA-man"/>
    <property type="match status" value="1"/>
</dbReference>
<feature type="domain" description="PRD" evidence="6">
    <location>
        <begin position="466"/>
        <end position="571"/>
    </location>
</feature>
<dbReference type="SUPFAM" id="SSF53062">
    <property type="entry name" value="PTS system fructose IIA component-like"/>
    <property type="match status" value="1"/>
</dbReference>
<dbReference type="Proteomes" id="UP001597427">
    <property type="component" value="Unassembled WGS sequence"/>
</dbReference>
<keyword evidence="2" id="KW-0547">Nucleotide-binding</keyword>
<dbReference type="PANTHER" id="PTHR32071:SF90">
    <property type="entry name" value="TRANSCRIPTIONAL REGULATORY PROTEIN LEVR"/>
    <property type="match status" value="1"/>
</dbReference>
<evidence type="ECO:0000256" key="2">
    <source>
        <dbReference type="ARBA" id="ARBA00022741"/>
    </source>
</evidence>
<dbReference type="RefSeq" id="WP_379978705.1">
    <property type="nucleotide sequence ID" value="NZ_JBHUMO010000001.1"/>
</dbReference>
<dbReference type="EMBL" id="JBHUMO010000001">
    <property type="protein sequence ID" value="MFD2727862.1"/>
    <property type="molecule type" value="Genomic_DNA"/>
</dbReference>
<dbReference type="InterPro" id="IPR036634">
    <property type="entry name" value="PRD_sf"/>
</dbReference>
<dbReference type="SUPFAM" id="SSF63520">
    <property type="entry name" value="PTS-regulatory domain, PRD"/>
    <property type="match status" value="2"/>
</dbReference>
<keyword evidence="3" id="KW-0067">ATP-binding</keyword>
<evidence type="ECO:0000313" key="7">
    <source>
        <dbReference type="EMBL" id="MFD2727862.1"/>
    </source>
</evidence>
<evidence type="ECO:0000313" key="8">
    <source>
        <dbReference type="Proteomes" id="UP001597427"/>
    </source>
</evidence>
<dbReference type="PROSITE" id="PS51096">
    <property type="entry name" value="PTS_EIIA_TYPE_4"/>
    <property type="match status" value="1"/>
</dbReference>
<dbReference type="InterPro" id="IPR003593">
    <property type="entry name" value="AAA+_ATPase"/>
</dbReference>